<sequence>MRPFSSPLEILDTKEDGDEESDVNCGMGIEENENENEVLEEEEIVFAPIEHPVEPPDDDWPAKCPMPESCPLTDEGELKESFKEILQKEAELLAEIEESADQRRSAKADRKRHHSGATGDPPKFPQLFGYGNSENCSDNIGARFGSGKSVSAIDRQNPNTRKSHVGPDSLKPKS</sequence>
<protein>
    <submittedName>
        <fullName evidence="2">Uncharacterized protein</fullName>
    </submittedName>
</protein>
<proteinExistence type="predicted"/>
<feature type="region of interest" description="Disordered" evidence="1">
    <location>
        <begin position="96"/>
        <end position="174"/>
    </location>
</feature>
<dbReference type="PANTHER" id="PTHR34196:SF4">
    <property type="entry name" value="OS06G0208200 PROTEIN"/>
    <property type="match status" value="1"/>
</dbReference>
<evidence type="ECO:0000256" key="1">
    <source>
        <dbReference type="SAM" id="MobiDB-lite"/>
    </source>
</evidence>
<dbReference type="AlphaFoldDB" id="A0A6V7P8J8"/>
<organism evidence="2">
    <name type="scientific">Ananas comosus var. bracteatus</name>
    <name type="common">red pineapple</name>
    <dbReference type="NCBI Taxonomy" id="296719"/>
    <lineage>
        <taxon>Eukaryota</taxon>
        <taxon>Viridiplantae</taxon>
        <taxon>Streptophyta</taxon>
        <taxon>Embryophyta</taxon>
        <taxon>Tracheophyta</taxon>
        <taxon>Spermatophyta</taxon>
        <taxon>Magnoliopsida</taxon>
        <taxon>Liliopsida</taxon>
        <taxon>Poales</taxon>
        <taxon>Bromeliaceae</taxon>
        <taxon>Bromelioideae</taxon>
        <taxon>Ananas</taxon>
    </lineage>
</organism>
<accession>A0A6V7P8J8</accession>
<gene>
    <name evidence="2" type="ORF">CB5_LOCUS10348</name>
</gene>
<feature type="region of interest" description="Disordered" evidence="1">
    <location>
        <begin position="1"/>
        <end position="37"/>
    </location>
</feature>
<reference evidence="2" key="1">
    <citation type="submission" date="2020-07" db="EMBL/GenBank/DDBJ databases">
        <authorList>
            <person name="Lin J."/>
        </authorList>
    </citation>
    <scope>NUCLEOTIDE SEQUENCE</scope>
</reference>
<dbReference type="PANTHER" id="PTHR34196">
    <property type="entry name" value="OS02G0697700 PROTEIN"/>
    <property type="match status" value="1"/>
</dbReference>
<feature type="region of interest" description="Disordered" evidence="1">
    <location>
        <begin position="51"/>
        <end position="74"/>
    </location>
</feature>
<evidence type="ECO:0000313" key="2">
    <source>
        <dbReference type="EMBL" id="CAD1827137.1"/>
    </source>
</evidence>
<name>A0A6V7P8J8_ANACO</name>
<dbReference type="EMBL" id="LR862146">
    <property type="protein sequence ID" value="CAD1827137.1"/>
    <property type="molecule type" value="Genomic_DNA"/>
</dbReference>